<evidence type="ECO:0000256" key="7">
    <source>
        <dbReference type="RuleBase" id="RU004326"/>
    </source>
</evidence>
<name>A0ABD5YDL6_9EURY</name>
<organism evidence="12 13">
    <name type="scientific">Halorubrum yunnanense</name>
    <dbReference type="NCBI Taxonomy" id="1526162"/>
    <lineage>
        <taxon>Archaea</taxon>
        <taxon>Methanobacteriati</taxon>
        <taxon>Methanobacteriota</taxon>
        <taxon>Stenosarchaea group</taxon>
        <taxon>Halobacteria</taxon>
        <taxon>Halobacteriales</taxon>
        <taxon>Haloferacaceae</taxon>
        <taxon>Halorubrum</taxon>
    </lineage>
</organism>
<keyword evidence="5 7" id="KW-0460">Magnesium</keyword>
<dbReference type="Pfam" id="PF02879">
    <property type="entry name" value="PGM_PMM_II"/>
    <property type="match status" value="1"/>
</dbReference>
<reference evidence="12 13" key="1">
    <citation type="journal article" date="2019" name="Int. J. Syst. Evol. Microbiol.">
        <title>The Global Catalogue of Microorganisms (GCM) 10K type strain sequencing project: providing services to taxonomists for standard genome sequencing and annotation.</title>
        <authorList>
            <consortium name="The Broad Institute Genomics Platform"/>
            <consortium name="The Broad Institute Genome Sequencing Center for Infectious Disease"/>
            <person name="Wu L."/>
            <person name="Ma J."/>
        </authorList>
    </citation>
    <scope>NUCLEOTIDE SEQUENCE [LARGE SCALE GENOMIC DNA]</scope>
    <source>
        <strain evidence="12 13">Q85</strain>
    </source>
</reference>
<dbReference type="AlphaFoldDB" id="A0ABD5YDL6"/>
<protein>
    <submittedName>
        <fullName evidence="12">Phosphomannomutase</fullName>
    </submittedName>
</protein>
<evidence type="ECO:0000259" key="8">
    <source>
        <dbReference type="Pfam" id="PF00408"/>
    </source>
</evidence>
<feature type="domain" description="Alpha-D-phosphohexomutase C-terminal" evidence="8">
    <location>
        <begin position="417"/>
        <end position="491"/>
    </location>
</feature>
<sequence>MDLFGTAGIRGSAEERVTPELALAVGRAVAAEVRADAEGGASGRESGDADARPAEVVLARDGRVTGPALAAAMESGLASGGVRVLRAGRLPTPALAHASRDRYGVMLTASHNPPTDNGIKLFRDGGEFDREAELAVEERVANEEPPAAWDAWTETERVDAADRYLADVRAYAERFGAPLDGLRVAVDCGNGMSAPATPTVLRELGADVVTLNGNVDGHFPGRGSKPTPGTLRDLRAFVADANEGVNDPGRRETDAEGGEGDAEGFAFGIGHDGDADRIVIVDADGEVVHEDTVLALLAERYARESDAADPVVVTTPNASGRIDERVREAGGRVERVRLGALHEGIAAVREEARSAGTTADTSVVFAAEPWKHIHVAHGEWIDGVASAAVIARLVADEGLDGLREPITERPYRKLSVDCPDDAKADAMDRLETALPAAFTDATVNTDHGVRLEFPDASWTLVRPSGTEPYVRVYAESDAVEELVAEVEGVVADAVSAADGA</sequence>
<dbReference type="PANTHER" id="PTHR43771">
    <property type="entry name" value="PHOSPHOMANNOMUTASE"/>
    <property type="match status" value="1"/>
</dbReference>
<dbReference type="Gene3D" id="3.40.120.10">
    <property type="entry name" value="Alpha-D-Glucose-1,6-Bisphosphate, subunit A, domain 3"/>
    <property type="match status" value="3"/>
</dbReference>
<dbReference type="EMBL" id="JBHSZZ010000032">
    <property type="protein sequence ID" value="MFC7186997.1"/>
    <property type="molecule type" value="Genomic_DNA"/>
</dbReference>
<feature type="domain" description="Alpha-D-phosphohexomutase alpha/beta/alpha" evidence="10">
    <location>
        <begin position="164"/>
        <end position="285"/>
    </location>
</feature>
<dbReference type="PROSITE" id="PS00710">
    <property type="entry name" value="PGM_PMM"/>
    <property type="match status" value="1"/>
</dbReference>
<comment type="similarity">
    <text evidence="2 7">Belongs to the phosphohexose mutase family.</text>
</comment>
<comment type="cofactor">
    <cofactor evidence="1">
        <name>Mg(2+)</name>
        <dbReference type="ChEBI" id="CHEBI:18420"/>
    </cofactor>
</comment>
<dbReference type="InterPro" id="IPR005846">
    <property type="entry name" value="A-D-PHexomutase_a/b/a-III"/>
</dbReference>
<keyword evidence="3" id="KW-0597">Phosphoprotein</keyword>
<dbReference type="Gene3D" id="3.30.310.50">
    <property type="entry name" value="Alpha-D-phosphohexomutase, C-terminal domain"/>
    <property type="match status" value="1"/>
</dbReference>
<evidence type="ECO:0000256" key="4">
    <source>
        <dbReference type="ARBA" id="ARBA00022723"/>
    </source>
</evidence>
<dbReference type="GO" id="GO:0016853">
    <property type="term" value="F:isomerase activity"/>
    <property type="evidence" value="ECO:0007669"/>
    <property type="project" value="UniProtKB-KW"/>
</dbReference>
<dbReference type="InterPro" id="IPR005843">
    <property type="entry name" value="A-D-PHexomutase_C"/>
</dbReference>
<dbReference type="Proteomes" id="UP001596390">
    <property type="component" value="Unassembled WGS sequence"/>
</dbReference>
<dbReference type="InterPro" id="IPR005845">
    <property type="entry name" value="A-D-PHexomutase_a/b/a-II"/>
</dbReference>
<evidence type="ECO:0000256" key="5">
    <source>
        <dbReference type="ARBA" id="ARBA00022842"/>
    </source>
</evidence>
<proteinExistence type="inferred from homology"/>
<evidence type="ECO:0000259" key="10">
    <source>
        <dbReference type="Pfam" id="PF02879"/>
    </source>
</evidence>
<dbReference type="PANTHER" id="PTHR43771:SF1">
    <property type="entry name" value="PHOSPHOMANNOMUTASE"/>
    <property type="match status" value="1"/>
</dbReference>
<dbReference type="RefSeq" id="WP_267664056.1">
    <property type="nucleotide sequence ID" value="NZ_JAODIX010000032.1"/>
</dbReference>
<keyword evidence="13" id="KW-1185">Reference proteome</keyword>
<feature type="domain" description="Alpha-D-phosphohexomutase alpha/beta/alpha" evidence="9">
    <location>
        <begin position="2"/>
        <end position="144"/>
    </location>
</feature>
<accession>A0ABD5YDL6</accession>
<dbReference type="SUPFAM" id="SSF55957">
    <property type="entry name" value="Phosphoglucomutase, C-terminal domain"/>
    <property type="match status" value="1"/>
</dbReference>
<dbReference type="PRINTS" id="PR00509">
    <property type="entry name" value="PGMPMM"/>
</dbReference>
<evidence type="ECO:0000256" key="2">
    <source>
        <dbReference type="ARBA" id="ARBA00010231"/>
    </source>
</evidence>
<dbReference type="Pfam" id="PF00408">
    <property type="entry name" value="PGM_PMM_IV"/>
    <property type="match status" value="1"/>
</dbReference>
<dbReference type="InterPro" id="IPR016066">
    <property type="entry name" value="A-D-PHexomutase_CS"/>
</dbReference>
<dbReference type="Pfam" id="PF02880">
    <property type="entry name" value="PGM_PMM_III"/>
    <property type="match status" value="1"/>
</dbReference>
<evidence type="ECO:0000256" key="3">
    <source>
        <dbReference type="ARBA" id="ARBA00022553"/>
    </source>
</evidence>
<evidence type="ECO:0000313" key="12">
    <source>
        <dbReference type="EMBL" id="MFC7186997.1"/>
    </source>
</evidence>
<dbReference type="GO" id="GO:0046872">
    <property type="term" value="F:metal ion binding"/>
    <property type="evidence" value="ECO:0007669"/>
    <property type="project" value="UniProtKB-KW"/>
</dbReference>
<feature type="domain" description="Alpha-D-phosphohexomutase alpha/beta/alpha" evidence="11">
    <location>
        <begin position="290"/>
        <end position="398"/>
    </location>
</feature>
<keyword evidence="6" id="KW-0413">Isomerase</keyword>
<dbReference type="InterPro" id="IPR036900">
    <property type="entry name" value="A-D-PHexomutase_C_sf"/>
</dbReference>
<dbReference type="InterPro" id="IPR016055">
    <property type="entry name" value="A-D-PHexomutase_a/b/a-I/II/III"/>
</dbReference>
<dbReference type="SUPFAM" id="SSF53738">
    <property type="entry name" value="Phosphoglucomutase, first 3 domains"/>
    <property type="match status" value="3"/>
</dbReference>
<evidence type="ECO:0000259" key="11">
    <source>
        <dbReference type="Pfam" id="PF02880"/>
    </source>
</evidence>
<evidence type="ECO:0000259" key="9">
    <source>
        <dbReference type="Pfam" id="PF02878"/>
    </source>
</evidence>
<comment type="caution">
    <text evidence="12">The sequence shown here is derived from an EMBL/GenBank/DDBJ whole genome shotgun (WGS) entry which is preliminary data.</text>
</comment>
<evidence type="ECO:0000256" key="6">
    <source>
        <dbReference type="ARBA" id="ARBA00023235"/>
    </source>
</evidence>
<dbReference type="InterPro" id="IPR005841">
    <property type="entry name" value="Alpha-D-phosphohexomutase_SF"/>
</dbReference>
<evidence type="ECO:0000256" key="1">
    <source>
        <dbReference type="ARBA" id="ARBA00001946"/>
    </source>
</evidence>
<dbReference type="InterPro" id="IPR005844">
    <property type="entry name" value="A-D-PHexomutase_a/b/a-I"/>
</dbReference>
<keyword evidence="4 7" id="KW-0479">Metal-binding</keyword>
<evidence type="ECO:0000313" key="13">
    <source>
        <dbReference type="Proteomes" id="UP001596390"/>
    </source>
</evidence>
<dbReference type="Pfam" id="PF02878">
    <property type="entry name" value="PGM_PMM_I"/>
    <property type="match status" value="1"/>
</dbReference>
<gene>
    <name evidence="12" type="ORF">ACFQMK_08885</name>
</gene>